<evidence type="ECO:0000313" key="1">
    <source>
        <dbReference type="EMBL" id="KAL1881372.1"/>
    </source>
</evidence>
<name>A0ABR3XZB9_9PEZI</name>
<dbReference type="Proteomes" id="UP001586593">
    <property type="component" value="Unassembled WGS sequence"/>
</dbReference>
<organism evidence="1 2">
    <name type="scientific">Phialemonium thermophilum</name>
    <dbReference type="NCBI Taxonomy" id="223376"/>
    <lineage>
        <taxon>Eukaryota</taxon>
        <taxon>Fungi</taxon>
        <taxon>Dikarya</taxon>
        <taxon>Ascomycota</taxon>
        <taxon>Pezizomycotina</taxon>
        <taxon>Sordariomycetes</taxon>
        <taxon>Sordariomycetidae</taxon>
        <taxon>Cephalothecales</taxon>
        <taxon>Cephalothecaceae</taxon>
        <taxon>Phialemonium</taxon>
    </lineage>
</organism>
<proteinExistence type="predicted"/>
<sequence length="68" mass="7653">MFRQPELDISPPSLSLICMSILVPVWGMRSQPSTEGKIVKKTYLSDLLVTLGNVPWVNFEFLIRSSVS</sequence>
<protein>
    <submittedName>
        <fullName evidence="1">Uncharacterized protein</fullName>
    </submittedName>
</protein>
<gene>
    <name evidence="1" type="ORF">VTK73DRAFT_4379</name>
</gene>
<evidence type="ECO:0000313" key="2">
    <source>
        <dbReference type="Proteomes" id="UP001586593"/>
    </source>
</evidence>
<comment type="caution">
    <text evidence="1">The sequence shown here is derived from an EMBL/GenBank/DDBJ whole genome shotgun (WGS) entry which is preliminary data.</text>
</comment>
<accession>A0ABR3XZB9</accession>
<dbReference type="EMBL" id="JAZHXJ010000025">
    <property type="protein sequence ID" value="KAL1881372.1"/>
    <property type="molecule type" value="Genomic_DNA"/>
</dbReference>
<keyword evidence="2" id="KW-1185">Reference proteome</keyword>
<reference evidence="1 2" key="1">
    <citation type="journal article" date="2024" name="Commun. Biol.">
        <title>Comparative genomic analysis of thermophilic fungi reveals convergent evolutionary adaptations and gene losses.</title>
        <authorList>
            <person name="Steindorff A.S."/>
            <person name="Aguilar-Pontes M.V."/>
            <person name="Robinson A.J."/>
            <person name="Andreopoulos B."/>
            <person name="LaButti K."/>
            <person name="Kuo A."/>
            <person name="Mondo S."/>
            <person name="Riley R."/>
            <person name="Otillar R."/>
            <person name="Haridas S."/>
            <person name="Lipzen A."/>
            <person name="Grimwood J."/>
            <person name="Schmutz J."/>
            <person name="Clum A."/>
            <person name="Reid I.D."/>
            <person name="Moisan M.C."/>
            <person name="Butler G."/>
            <person name="Nguyen T.T.M."/>
            <person name="Dewar K."/>
            <person name="Conant G."/>
            <person name="Drula E."/>
            <person name="Henrissat B."/>
            <person name="Hansel C."/>
            <person name="Singer S."/>
            <person name="Hutchinson M.I."/>
            <person name="de Vries R.P."/>
            <person name="Natvig D.O."/>
            <person name="Powell A.J."/>
            <person name="Tsang A."/>
            <person name="Grigoriev I.V."/>
        </authorList>
    </citation>
    <scope>NUCLEOTIDE SEQUENCE [LARGE SCALE GENOMIC DNA]</scope>
    <source>
        <strain evidence="1 2">ATCC 24622</strain>
    </source>
</reference>